<sequence length="31" mass="3508">MDLRDPGDFFFVHHGVGSDDWSPDGFTPLRS</sequence>
<evidence type="ECO:0000313" key="2">
    <source>
        <dbReference type="Proteomes" id="UP000245712"/>
    </source>
</evidence>
<dbReference type="Proteomes" id="UP000245712">
    <property type="component" value="Unassembled WGS sequence"/>
</dbReference>
<proteinExistence type="predicted"/>
<accession>A0ABX5KLE2</accession>
<keyword evidence="2" id="KW-1185">Reference proteome</keyword>
<protein>
    <submittedName>
        <fullName evidence="1">Uncharacterized protein</fullName>
    </submittedName>
</protein>
<comment type="caution">
    <text evidence="1">The sequence shown here is derived from an EMBL/GenBank/DDBJ whole genome shotgun (WGS) entry which is preliminary data.</text>
</comment>
<evidence type="ECO:0000313" key="1">
    <source>
        <dbReference type="EMBL" id="PVX82833.1"/>
    </source>
</evidence>
<gene>
    <name evidence="1" type="ORF">C7402_108206</name>
</gene>
<reference evidence="1 2" key="1">
    <citation type="submission" date="2018-05" db="EMBL/GenBank/DDBJ databases">
        <title>Genomic Encyclopedia of Type Strains, Phase IV (KMG-V): Genome sequencing to study the core and pangenomes of soil and plant-associated prokaryotes.</title>
        <authorList>
            <person name="Whitman W."/>
        </authorList>
    </citation>
    <scope>NUCLEOTIDE SEQUENCE [LARGE SCALE GENOMIC DNA]</scope>
    <source>
        <strain evidence="1 2">SCZa-39</strain>
    </source>
</reference>
<dbReference type="EMBL" id="QEOB01000008">
    <property type="protein sequence ID" value="PVX82833.1"/>
    <property type="molecule type" value="Genomic_DNA"/>
</dbReference>
<name>A0ABX5KLE2_9BURK</name>
<organism evidence="1 2">
    <name type="scientific">Paraburkholderia unamae</name>
    <dbReference type="NCBI Taxonomy" id="219649"/>
    <lineage>
        <taxon>Bacteria</taxon>
        <taxon>Pseudomonadati</taxon>
        <taxon>Pseudomonadota</taxon>
        <taxon>Betaproteobacteria</taxon>
        <taxon>Burkholderiales</taxon>
        <taxon>Burkholderiaceae</taxon>
        <taxon>Paraburkholderia</taxon>
    </lineage>
</organism>